<dbReference type="GO" id="GO:0006355">
    <property type="term" value="P:regulation of DNA-templated transcription"/>
    <property type="evidence" value="ECO:0007669"/>
    <property type="project" value="InterPro"/>
</dbReference>
<dbReference type="Pfam" id="PF00072">
    <property type="entry name" value="Response_reg"/>
    <property type="match status" value="1"/>
</dbReference>
<reference evidence="6 7" key="1">
    <citation type="journal article" date="2015" name="Genome Announc.">
        <title>Draft Genome Sequence of Cyanobacterium Hassallia byssoidea Strain VB512170, Isolated from Monuments in India.</title>
        <authorList>
            <person name="Singh D."/>
            <person name="Chandrababunaidu M.M."/>
            <person name="Panda A."/>
            <person name="Sen D."/>
            <person name="Bhattacharyya S."/>
            <person name="Adhikary S.P."/>
            <person name="Tripathy S."/>
        </authorList>
    </citation>
    <scope>NUCLEOTIDE SEQUENCE [LARGE SCALE GENOMIC DNA]</scope>
    <source>
        <strain evidence="6 7">VB512170</strain>
    </source>
</reference>
<dbReference type="Proteomes" id="UP000031549">
    <property type="component" value="Unassembled WGS sequence"/>
</dbReference>
<dbReference type="PROSITE" id="PS50113">
    <property type="entry name" value="PAC"/>
    <property type="match status" value="1"/>
</dbReference>
<dbReference type="CDD" id="cd17534">
    <property type="entry name" value="REC_DC-like"/>
    <property type="match status" value="1"/>
</dbReference>
<dbReference type="GO" id="GO:0000160">
    <property type="term" value="P:phosphorelay signal transduction system"/>
    <property type="evidence" value="ECO:0007669"/>
    <property type="project" value="InterPro"/>
</dbReference>
<evidence type="ECO:0000313" key="7">
    <source>
        <dbReference type="Proteomes" id="UP000031549"/>
    </source>
</evidence>
<feature type="domain" description="GGDEF" evidence="5">
    <location>
        <begin position="295"/>
        <end position="428"/>
    </location>
</feature>
<proteinExistence type="predicted"/>
<dbReference type="SUPFAM" id="SSF55785">
    <property type="entry name" value="PYP-like sensor domain (PAS domain)"/>
    <property type="match status" value="1"/>
</dbReference>
<dbReference type="Gene3D" id="3.30.450.20">
    <property type="entry name" value="PAS domain"/>
    <property type="match status" value="1"/>
</dbReference>
<dbReference type="Pfam" id="PF00990">
    <property type="entry name" value="GGDEF"/>
    <property type="match status" value="1"/>
</dbReference>
<dbReference type="InterPro" id="IPR011006">
    <property type="entry name" value="CheY-like_superfamily"/>
</dbReference>
<feature type="domain" description="PAC" evidence="4">
    <location>
        <begin position="210"/>
        <end position="262"/>
    </location>
</feature>
<name>A0A846H0V4_9CYAN</name>
<dbReference type="AlphaFoldDB" id="A0A846H0V4"/>
<dbReference type="Gene3D" id="3.40.50.2300">
    <property type="match status" value="1"/>
</dbReference>
<dbReference type="InterPro" id="IPR052155">
    <property type="entry name" value="Biofilm_reg_signaling"/>
</dbReference>
<dbReference type="InterPro" id="IPR035965">
    <property type="entry name" value="PAS-like_dom_sf"/>
</dbReference>
<dbReference type="FunFam" id="3.30.70.270:FF:000001">
    <property type="entry name" value="Diguanylate cyclase domain protein"/>
    <property type="match status" value="1"/>
</dbReference>
<dbReference type="InterPro" id="IPR029787">
    <property type="entry name" value="Nucleotide_cyclase"/>
</dbReference>
<dbReference type="SUPFAM" id="SSF55073">
    <property type="entry name" value="Nucleotide cyclase"/>
    <property type="match status" value="1"/>
</dbReference>
<dbReference type="EMBL" id="JTCM02000002">
    <property type="protein sequence ID" value="NEU71356.1"/>
    <property type="molecule type" value="Genomic_DNA"/>
</dbReference>
<organism evidence="6 7">
    <name type="scientific">Hassallia byssoidea VB512170</name>
    <dbReference type="NCBI Taxonomy" id="1304833"/>
    <lineage>
        <taxon>Bacteria</taxon>
        <taxon>Bacillati</taxon>
        <taxon>Cyanobacteriota</taxon>
        <taxon>Cyanophyceae</taxon>
        <taxon>Nostocales</taxon>
        <taxon>Tolypothrichaceae</taxon>
        <taxon>Hassallia</taxon>
    </lineage>
</organism>
<keyword evidence="7" id="KW-1185">Reference proteome</keyword>
<dbReference type="InterPro" id="IPR013767">
    <property type="entry name" value="PAS_fold"/>
</dbReference>
<dbReference type="NCBIfam" id="TIGR00229">
    <property type="entry name" value="sensory_box"/>
    <property type="match status" value="1"/>
</dbReference>
<dbReference type="RefSeq" id="WP_052325296.1">
    <property type="nucleotide sequence ID" value="NZ_JTCM02000002.1"/>
</dbReference>
<comment type="caution">
    <text evidence="6">The sequence shown here is derived from an EMBL/GenBank/DDBJ whole genome shotgun (WGS) entry which is preliminary data.</text>
</comment>
<dbReference type="InterPro" id="IPR000014">
    <property type="entry name" value="PAS"/>
</dbReference>
<dbReference type="InterPro" id="IPR043128">
    <property type="entry name" value="Rev_trsase/Diguanyl_cyclase"/>
</dbReference>
<feature type="domain" description="Response regulatory" evidence="2">
    <location>
        <begin position="5"/>
        <end position="120"/>
    </location>
</feature>
<dbReference type="PROSITE" id="PS50112">
    <property type="entry name" value="PAS"/>
    <property type="match status" value="1"/>
</dbReference>
<gene>
    <name evidence="6" type="ORF">PI95_001835</name>
</gene>
<feature type="domain" description="PAS" evidence="3">
    <location>
        <begin position="132"/>
        <end position="205"/>
    </location>
</feature>
<dbReference type="NCBIfam" id="TIGR00254">
    <property type="entry name" value="GGDEF"/>
    <property type="match status" value="1"/>
</dbReference>
<dbReference type="SMART" id="SM00448">
    <property type="entry name" value="REC"/>
    <property type="match status" value="1"/>
</dbReference>
<dbReference type="PROSITE" id="PS50887">
    <property type="entry name" value="GGDEF"/>
    <property type="match status" value="1"/>
</dbReference>
<keyword evidence="1" id="KW-0597">Phosphoprotein</keyword>
<evidence type="ECO:0000256" key="1">
    <source>
        <dbReference type="PROSITE-ProRule" id="PRU00169"/>
    </source>
</evidence>
<dbReference type="InterPro" id="IPR001610">
    <property type="entry name" value="PAC"/>
</dbReference>
<dbReference type="SMART" id="SM00091">
    <property type="entry name" value="PAS"/>
    <property type="match status" value="1"/>
</dbReference>
<accession>A0A846H0V4</accession>
<dbReference type="PANTHER" id="PTHR44757:SF2">
    <property type="entry name" value="BIOFILM ARCHITECTURE MAINTENANCE PROTEIN MBAA"/>
    <property type="match status" value="1"/>
</dbReference>
<sequence length="432" mass="48049">MDSPKILVVEDEKVLAVDIRNRLQNLGYTVPDITDSGEEAIKKVAETHPHLVLIDICLSGKINGVQVADIIQNNFDVPVLYLTKYSPEPILHKQQLTEPFSYILKPIAERDLHVAVEMALYKHEIEKKLEEKHQQLTAIINSMGCAVVVTDTNGCVQIMNPVAEKLTGFKQNEAIGKDLTEVFNLIDKEMNEPIENLAKLAIKADAVLSLPENCTLIAKDGRQIAIGDSVAPIRDDDGKITGAVLVCQDISKRKHKEAQLLRNAFYDGLTALPNRILFIDRLRQAIERSKRRNDYDFAVLFLDLDGFKAINDRFGHQMGDNSLVAIARRLAECLRSGDTVARFGGDEFAIILEEIKDVSGAINIAKRIHESLALPLNLNGHDIICTASIGIALSGSKHNEPESLLRDADIAMYRAKHQGKARYSIFDEAMTR</sequence>
<evidence type="ECO:0000259" key="4">
    <source>
        <dbReference type="PROSITE" id="PS50113"/>
    </source>
</evidence>
<dbReference type="Pfam" id="PF00989">
    <property type="entry name" value="PAS"/>
    <property type="match status" value="1"/>
</dbReference>
<evidence type="ECO:0000259" key="5">
    <source>
        <dbReference type="PROSITE" id="PS50887"/>
    </source>
</evidence>
<protein>
    <submittedName>
        <fullName evidence="6">Diguanylate cyclase</fullName>
    </submittedName>
</protein>
<dbReference type="SMART" id="SM00267">
    <property type="entry name" value="GGDEF"/>
    <property type="match status" value="1"/>
</dbReference>
<dbReference type="PANTHER" id="PTHR44757">
    <property type="entry name" value="DIGUANYLATE CYCLASE DGCP"/>
    <property type="match status" value="1"/>
</dbReference>
<evidence type="ECO:0000259" key="3">
    <source>
        <dbReference type="PROSITE" id="PS50112"/>
    </source>
</evidence>
<dbReference type="CDD" id="cd00130">
    <property type="entry name" value="PAS"/>
    <property type="match status" value="1"/>
</dbReference>
<evidence type="ECO:0000313" key="6">
    <source>
        <dbReference type="EMBL" id="NEU71356.1"/>
    </source>
</evidence>
<dbReference type="InterPro" id="IPR000160">
    <property type="entry name" value="GGDEF_dom"/>
</dbReference>
<dbReference type="InterPro" id="IPR001789">
    <property type="entry name" value="Sig_transdc_resp-reg_receiver"/>
</dbReference>
<dbReference type="InterPro" id="IPR000700">
    <property type="entry name" value="PAS-assoc_C"/>
</dbReference>
<dbReference type="SMART" id="SM00086">
    <property type="entry name" value="PAC"/>
    <property type="match status" value="1"/>
</dbReference>
<dbReference type="Gene3D" id="3.30.70.270">
    <property type="match status" value="1"/>
</dbReference>
<feature type="modified residue" description="4-aspartylphosphate" evidence="1">
    <location>
        <position position="55"/>
    </location>
</feature>
<dbReference type="SUPFAM" id="SSF52172">
    <property type="entry name" value="CheY-like"/>
    <property type="match status" value="1"/>
</dbReference>
<dbReference type="CDD" id="cd01949">
    <property type="entry name" value="GGDEF"/>
    <property type="match status" value="1"/>
</dbReference>
<dbReference type="PROSITE" id="PS50110">
    <property type="entry name" value="RESPONSE_REGULATORY"/>
    <property type="match status" value="1"/>
</dbReference>
<evidence type="ECO:0000259" key="2">
    <source>
        <dbReference type="PROSITE" id="PS50110"/>
    </source>
</evidence>